<keyword evidence="3" id="KW-1185">Reference proteome</keyword>
<evidence type="ECO:0000259" key="1">
    <source>
        <dbReference type="Pfam" id="PF12680"/>
    </source>
</evidence>
<dbReference type="AlphaFoldDB" id="A0A3P3QDH4"/>
<protein>
    <submittedName>
        <fullName evidence="2">Steroid delta-isomerase</fullName>
    </submittedName>
</protein>
<dbReference type="CDD" id="cd00531">
    <property type="entry name" value="NTF2_like"/>
    <property type="match status" value="1"/>
</dbReference>
<dbReference type="OrthoDB" id="9799296at2"/>
<dbReference type="EMBL" id="RRCF01000008">
    <property type="protein sequence ID" value="RRJ18450.1"/>
    <property type="molecule type" value="Genomic_DNA"/>
</dbReference>
<name>A0A3P3QDH4_9GAMM</name>
<feature type="domain" description="SnoaL-like" evidence="1">
    <location>
        <begin position="14"/>
        <end position="113"/>
    </location>
</feature>
<accession>A0A3P3QDH4</accession>
<gene>
    <name evidence="2" type="ORF">EIK76_16980</name>
</gene>
<dbReference type="InterPro" id="IPR037401">
    <property type="entry name" value="SnoaL-like"/>
</dbReference>
<evidence type="ECO:0000313" key="3">
    <source>
        <dbReference type="Proteomes" id="UP000276260"/>
    </source>
</evidence>
<dbReference type="GO" id="GO:0016853">
    <property type="term" value="F:isomerase activity"/>
    <property type="evidence" value="ECO:0007669"/>
    <property type="project" value="UniProtKB-KW"/>
</dbReference>
<reference evidence="2 3" key="1">
    <citation type="submission" date="2018-11" db="EMBL/GenBank/DDBJ databases">
        <title>Draft genome analysis of Rheinheimera mesophila isolated from an industrial waste site.</title>
        <authorList>
            <person name="Yu Q."/>
            <person name="Qi Y."/>
            <person name="Zhang H."/>
            <person name="Lu Y."/>
            <person name="Pu J."/>
        </authorList>
    </citation>
    <scope>NUCLEOTIDE SEQUENCE [LARGE SCALE GENOMIC DNA]</scope>
    <source>
        <strain evidence="2 3">IITR13</strain>
    </source>
</reference>
<dbReference type="Proteomes" id="UP000276260">
    <property type="component" value="Unassembled WGS sequence"/>
</dbReference>
<dbReference type="RefSeq" id="WP_046520917.1">
    <property type="nucleotide sequence ID" value="NZ_LAVS01000087.1"/>
</dbReference>
<organism evidence="2 3">
    <name type="scientific">Rheinheimera mesophila</name>
    <dbReference type="NCBI Taxonomy" id="1547515"/>
    <lineage>
        <taxon>Bacteria</taxon>
        <taxon>Pseudomonadati</taxon>
        <taxon>Pseudomonadota</taxon>
        <taxon>Gammaproteobacteria</taxon>
        <taxon>Chromatiales</taxon>
        <taxon>Chromatiaceae</taxon>
        <taxon>Rheinheimera</taxon>
    </lineage>
</organism>
<dbReference type="InterPro" id="IPR032710">
    <property type="entry name" value="NTF2-like_dom_sf"/>
</dbReference>
<sequence>MTEQRPLTEAEQLVQQQLDAYNSKNIEAWLGCYAPDAVQLDFHGAVLANGHDQMRERIRLRFNEPDLHAQLLNRMVMGEWVTDHELIQRNFPQGRGQVEMLCLYQVKQGLIVKALFQLGQPELFE</sequence>
<dbReference type="Gene3D" id="3.10.450.50">
    <property type="match status" value="1"/>
</dbReference>
<dbReference type="InterPro" id="IPR008317">
    <property type="entry name" value="UCP030561"/>
</dbReference>
<keyword evidence="2" id="KW-0413">Isomerase</keyword>
<dbReference type="SUPFAM" id="SSF54427">
    <property type="entry name" value="NTF2-like"/>
    <property type="match status" value="1"/>
</dbReference>
<dbReference type="PIRSF" id="PIRSF030561">
    <property type="entry name" value="UCP030561"/>
    <property type="match status" value="1"/>
</dbReference>
<comment type="caution">
    <text evidence="2">The sequence shown here is derived from an EMBL/GenBank/DDBJ whole genome shotgun (WGS) entry which is preliminary data.</text>
</comment>
<proteinExistence type="predicted"/>
<dbReference type="Pfam" id="PF12680">
    <property type="entry name" value="SnoaL_2"/>
    <property type="match status" value="1"/>
</dbReference>
<evidence type="ECO:0000313" key="2">
    <source>
        <dbReference type="EMBL" id="RRJ18450.1"/>
    </source>
</evidence>